<sequence length="117" mass="13550">MKGILGFALNKCMEFPYCESMDWTIISDETRKFLKGHVKLSDTTYDMNELCHMLACAHWCFKRYLKLISMILSNGSRNLEFDEYRGGTSTPESTPSAEVDQLCEIINSRFKEVIDIF</sequence>
<proteinExistence type="predicted"/>
<dbReference type="EMBL" id="CAMAPF010000033">
    <property type="protein sequence ID" value="CAH9079623.1"/>
    <property type="molecule type" value="Genomic_DNA"/>
</dbReference>
<organism evidence="1 2">
    <name type="scientific">Cuscuta epithymum</name>
    <dbReference type="NCBI Taxonomy" id="186058"/>
    <lineage>
        <taxon>Eukaryota</taxon>
        <taxon>Viridiplantae</taxon>
        <taxon>Streptophyta</taxon>
        <taxon>Embryophyta</taxon>
        <taxon>Tracheophyta</taxon>
        <taxon>Spermatophyta</taxon>
        <taxon>Magnoliopsida</taxon>
        <taxon>eudicotyledons</taxon>
        <taxon>Gunneridae</taxon>
        <taxon>Pentapetalae</taxon>
        <taxon>asterids</taxon>
        <taxon>lamiids</taxon>
        <taxon>Solanales</taxon>
        <taxon>Convolvulaceae</taxon>
        <taxon>Cuscuteae</taxon>
        <taxon>Cuscuta</taxon>
        <taxon>Cuscuta subgen. Cuscuta</taxon>
    </lineage>
</organism>
<keyword evidence="2" id="KW-1185">Reference proteome</keyword>
<evidence type="ECO:0000313" key="2">
    <source>
        <dbReference type="Proteomes" id="UP001152523"/>
    </source>
</evidence>
<dbReference type="Proteomes" id="UP001152523">
    <property type="component" value="Unassembled WGS sequence"/>
</dbReference>
<gene>
    <name evidence="1" type="ORF">CEPIT_LOCUS6987</name>
</gene>
<accession>A0AAV0CKQ1</accession>
<protein>
    <submittedName>
        <fullName evidence="1">Uncharacterized protein</fullName>
    </submittedName>
</protein>
<name>A0AAV0CKQ1_9ASTE</name>
<reference evidence="1" key="1">
    <citation type="submission" date="2022-07" db="EMBL/GenBank/DDBJ databases">
        <authorList>
            <person name="Macas J."/>
            <person name="Novak P."/>
            <person name="Neumann P."/>
        </authorList>
    </citation>
    <scope>NUCLEOTIDE SEQUENCE</scope>
</reference>
<dbReference type="AlphaFoldDB" id="A0AAV0CKQ1"/>
<comment type="caution">
    <text evidence="1">The sequence shown here is derived from an EMBL/GenBank/DDBJ whole genome shotgun (WGS) entry which is preliminary data.</text>
</comment>
<evidence type="ECO:0000313" key="1">
    <source>
        <dbReference type="EMBL" id="CAH9079623.1"/>
    </source>
</evidence>